<evidence type="ECO:0000313" key="3">
    <source>
        <dbReference type="EMBL" id="TWT90170.1"/>
    </source>
</evidence>
<dbReference type="NCBIfam" id="TIGR00566">
    <property type="entry name" value="trpG_papA"/>
    <property type="match status" value="1"/>
</dbReference>
<dbReference type="PRINTS" id="PR00099">
    <property type="entry name" value="CPSGATASE"/>
</dbReference>
<dbReference type="AlphaFoldDB" id="A0A5C5ZS84"/>
<keyword evidence="3" id="KW-0808">Transferase</keyword>
<keyword evidence="3" id="KW-0032">Aminotransferase</keyword>
<dbReference type="GO" id="GO:0004049">
    <property type="term" value="F:anthranilate synthase activity"/>
    <property type="evidence" value="ECO:0007669"/>
    <property type="project" value="TreeGrafter"/>
</dbReference>
<dbReference type="PANTHER" id="PTHR43418:SF4">
    <property type="entry name" value="MULTIFUNCTIONAL TRYPTOPHAN BIOSYNTHESIS PROTEIN"/>
    <property type="match status" value="1"/>
</dbReference>
<dbReference type="Proteomes" id="UP000315440">
    <property type="component" value="Unassembled WGS sequence"/>
</dbReference>
<dbReference type="GO" id="GO:0046820">
    <property type="term" value="F:4-amino-4-deoxychorismate synthase activity"/>
    <property type="evidence" value="ECO:0007669"/>
    <property type="project" value="UniProtKB-EC"/>
</dbReference>
<dbReference type="CDD" id="cd01743">
    <property type="entry name" value="GATase1_Anthranilate_Synthase"/>
    <property type="match status" value="1"/>
</dbReference>
<evidence type="ECO:0000256" key="1">
    <source>
        <dbReference type="ARBA" id="ARBA00022962"/>
    </source>
</evidence>
<dbReference type="Pfam" id="PF00117">
    <property type="entry name" value="GATase"/>
    <property type="match status" value="1"/>
</dbReference>
<organism evidence="3 4">
    <name type="scientific">Pseudobythopirellula maris</name>
    <dbReference type="NCBI Taxonomy" id="2527991"/>
    <lineage>
        <taxon>Bacteria</taxon>
        <taxon>Pseudomonadati</taxon>
        <taxon>Planctomycetota</taxon>
        <taxon>Planctomycetia</taxon>
        <taxon>Pirellulales</taxon>
        <taxon>Lacipirellulaceae</taxon>
        <taxon>Pseudobythopirellula</taxon>
    </lineage>
</organism>
<feature type="domain" description="Glutamine amidotransferase" evidence="2">
    <location>
        <begin position="3"/>
        <end position="185"/>
    </location>
</feature>
<dbReference type="PANTHER" id="PTHR43418">
    <property type="entry name" value="MULTIFUNCTIONAL TRYPTOPHAN BIOSYNTHESIS PROTEIN-RELATED"/>
    <property type="match status" value="1"/>
</dbReference>
<dbReference type="PRINTS" id="PR00096">
    <property type="entry name" value="GATASE"/>
</dbReference>
<dbReference type="InterPro" id="IPR050472">
    <property type="entry name" value="Anth_synth/Amidotransfase"/>
</dbReference>
<dbReference type="Gene3D" id="3.40.50.880">
    <property type="match status" value="1"/>
</dbReference>
<dbReference type="RefSeq" id="WP_146396702.1">
    <property type="nucleotide sequence ID" value="NZ_SJPQ01000001.1"/>
</dbReference>
<evidence type="ECO:0000313" key="4">
    <source>
        <dbReference type="Proteomes" id="UP000315440"/>
    </source>
</evidence>
<proteinExistence type="predicted"/>
<dbReference type="EMBL" id="SJPQ01000001">
    <property type="protein sequence ID" value="TWT90170.1"/>
    <property type="molecule type" value="Genomic_DNA"/>
</dbReference>
<dbReference type="GO" id="GO:0005829">
    <property type="term" value="C:cytosol"/>
    <property type="evidence" value="ECO:0007669"/>
    <property type="project" value="TreeGrafter"/>
</dbReference>
<dbReference type="PROSITE" id="PS51273">
    <property type="entry name" value="GATASE_TYPE_1"/>
    <property type="match status" value="1"/>
</dbReference>
<dbReference type="EC" id="2.6.1.85" evidence="3"/>
<sequence length="205" mass="21664">MILLVDNYDSFVHNLARYLRRLGEETLVVRNDAVDAEGVAKLAPHAVVLSPGPGGPLEAGRCVELVRALSGATPLLGVCLGHQAIAQALGARVERSPRPWHGRTSLVEHDGQGLFAGLPSPLTACRYHSLSVAGESLPTELIATAWSDDGVLMAMRHATAPTYGVQFHPEAVLTDHGLELLRNFVGLAQRFHGEPATSAGVSATA</sequence>
<evidence type="ECO:0000259" key="2">
    <source>
        <dbReference type="Pfam" id="PF00117"/>
    </source>
</evidence>
<dbReference type="InterPro" id="IPR029062">
    <property type="entry name" value="Class_I_gatase-like"/>
</dbReference>
<gene>
    <name evidence="3" type="primary">pabA</name>
    <name evidence="3" type="ORF">Mal64_05540</name>
</gene>
<protein>
    <submittedName>
        <fullName evidence="3">Aminodeoxychorismate/anthranilate synthase component 2</fullName>
        <ecNumber evidence="3">2.6.1.85</ecNumber>
    </submittedName>
</protein>
<reference evidence="3 4" key="1">
    <citation type="submission" date="2019-02" db="EMBL/GenBank/DDBJ databases">
        <title>Deep-cultivation of Planctomycetes and their phenomic and genomic characterization uncovers novel biology.</title>
        <authorList>
            <person name="Wiegand S."/>
            <person name="Jogler M."/>
            <person name="Boedeker C."/>
            <person name="Pinto D."/>
            <person name="Vollmers J."/>
            <person name="Rivas-Marin E."/>
            <person name="Kohn T."/>
            <person name="Peeters S.H."/>
            <person name="Heuer A."/>
            <person name="Rast P."/>
            <person name="Oberbeckmann S."/>
            <person name="Bunk B."/>
            <person name="Jeske O."/>
            <person name="Meyerdierks A."/>
            <person name="Storesund J.E."/>
            <person name="Kallscheuer N."/>
            <person name="Luecker S."/>
            <person name="Lage O.M."/>
            <person name="Pohl T."/>
            <person name="Merkel B.J."/>
            <person name="Hornburger P."/>
            <person name="Mueller R.-W."/>
            <person name="Bruemmer F."/>
            <person name="Labrenz M."/>
            <person name="Spormann A.M."/>
            <person name="Op Den Camp H."/>
            <person name="Overmann J."/>
            <person name="Amann R."/>
            <person name="Jetten M.S.M."/>
            <person name="Mascher T."/>
            <person name="Medema M.H."/>
            <person name="Devos D.P."/>
            <person name="Kaster A.-K."/>
            <person name="Ovreas L."/>
            <person name="Rohde M."/>
            <person name="Galperin M.Y."/>
            <person name="Jogler C."/>
        </authorList>
    </citation>
    <scope>NUCLEOTIDE SEQUENCE [LARGE SCALE GENOMIC DNA]</scope>
    <source>
        <strain evidence="3 4">Mal64</strain>
    </source>
</reference>
<dbReference type="InterPro" id="IPR017926">
    <property type="entry name" value="GATASE"/>
</dbReference>
<keyword evidence="1" id="KW-0315">Glutamine amidotransferase</keyword>
<dbReference type="FunFam" id="3.40.50.880:FF:000003">
    <property type="entry name" value="Anthranilate synthase component II"/>
    <property type="match status" value="1"/>
</dbReference>
<comment type="caution">
    <text evidence="3">The sequence shown here is derived from an EMBL/GenBank/DDBJ whole genome shotgun (WGS) entry which is preliminary data.</text>
</comment>
<accession>A0A5C5ZS84</accession>
<dbReference type="SUPFAM" id="SSF52317">
    <property type="entry name" value="Class I glutamine amidotransferase-like"/>
    <property type="match status" value="1"/>
</dbReference>
<name>A0A5C5ZS84_9BACT</name>
<dbReference type="GO" id="GO:0000162">
    <property type="term" value="P:L-tryptophan biosynthetic process"/>
    <property type="evidence" value="ECO:0007669"/>
    <property type="project" value="TreeGrafter"/>
</dbReference>
<dbReference type="InterPro" id="IPR006221">
    <property type="entry name" value="TrpG/PapA_dom"/>
</dbReference>
<keyword evidence="4" id="KW-1185">Reference proteome</keyword>
<dbReference type="OrthoDB" id="9804328at2"/>
<dbReference type="PRINTS" id="PR00097">
    <property type="entry name" value="ANTSNTHASEII"/>
</dbReference>